<dbReference type="Pfam" id="PF07727">
    <property type="entry name" value="RVT_2"/>
    <property type="match status" value="1"/>
</dbReference>
<dbReference type="CDD" id="cd09272">
    <property type="entry name" value="RNase_HI_RT_Ty1"/>
    <property type="match status" value="1"/>
</dbReference>
<gene>
    <name evidence="2" type="ORF">Prudu_012876</name>
</gene>
<feature type="domain" description="Reverse transcriptase Ty1/copia-type" evidence="1">
    <location>
        <begin position="98"/>
        <end position="266"/>
    </location>
</feature>
<organism evidence="2">
    <name type="scientific">Prunus dulcis</name>
    <name type="common">Almond</name>
    <name type="synonym">Amygdalus dulcis</name>
    <dbReference type="NCBI Taxonomy" id="3755"/>
    <lineage>
        <taxon>Eukaryota</taxon>
        <taxon>Viridiplantae</taxon>
        <taxon>Streptophyta</taxon>
        <taxon>Embryophyta</taxon>
        <taxon>Tracheophyta</taxon>
        <taxon>Spermatophyta</taxon>
        <taxon>Magnoliopsida</taxon>
        <taxon>eudicotyledons</taxon>
        <taxon>Gunneridae</taxon>
        <taxon>Pentapetalae</taxon>
        <taxon>rosids</taxon>
        <taxon>fabids</taxon>
        <taxon>Rosales</taxon>
        <taxon>Rosaceae</taxon>
        <taxon>Amygdaloideae</taxon>
        <taxon>Amygdaleae</taxon>
        <taxon>Prunus</taxon>
    </lineage>
</organism>
<dbReference type="PANTHER" id="PTHR11439:SF524">
    <property type="entry name" value="RNA-DIRECTED DNA POLYMERASE, PROTEIN KINASE RLK-PELLE-DLSV FAMILY"/>
    <property type="match status" value="1"/>
</dbReference>
<dbReference type="InterPro" id="IPR043502">
    <property type="entry name" value="DNA/RNA_pol_sf"/>
</dbReference>
<protein>
    <recommendedName>
        <fullName evidence="1">Reverse transcriptase Ty1/copia-type domain-containing protein</fullName>
    </recommendedName>
</protein>
<dbReference type="InterPro" id="IPR013103">
    <property type="entry name" value="RVT_2"/>
</dbReference>
<dbReference type="PANTHER" id="PTHR11439">
    <property type="entry name" value="GAG-POL-RELATED RETROTRANSPOSON"/>
    <property type="match status" value="1"/>
</dbReference>
<evidence type="ECO:0000313" key="2">
    <source>
        <dbReference type="EMBL" id="BBH02339.1"/>
    </source>
</evidence>
<accession>A0A4Y1RDL7</accession>
<evidence type="ECO:0000259" key="1">
    <source>
        <dbReference type="Pfam" id="PF07727"/>
    </source>
</evidence>
<proteinExistence type="predicted"/>
<dbReference type="SUPFAM" id="SSF56672">
    <property type="entry name" value="DNA/RNA polymerases"/>
    <property type="match status" value="1"/>
</dbReference>
<reference evidence="2" key="1">
    <citation type="journal article" date="2019" name="Science">
        <title>Mutation of a bHLH transcription factor allowed almond domestication.</title>
        <authorList>
            <person name="Sanchez-Perez R."/>
            <person name="Pavan S."/>
            <person name="Mazzeo R."/>
            <person name="Moldovan C."/>
            <person name="Aiese Cigliano R."/>
            <person name="Del Cueto J."/>
            <person name="Ricciardi F."/>
            <person name="Lotti C."/>
            <person name="Ricciardi L."/>
            <person name="Dicenta F."/>
            <person name="Lopez-Marques R.L."/>
            <person name="Lindberg Moller B."/>
        </authorList>
    </citation>
    <scope>NUCLEOTIDE SEQUENCE</scope>
</reference>
<dbReference type="EMBL" id="AP019300">
    <property type="protein sequence ID" value="BBH02339.1"/>
    <property type="molecule type" value="Genomic_DNA"/>
</dbReference>
<dbReference type="AlphaFoldDB" id="A0A4Y1RDL7"/>
<name>A0A4Y1RDL7_PRUDU</name>
<sequence>MQTRSKSGIHTPNPFSDYHCYSTSLPDALEEPTSYRVASYSSEWTKAMQDEIDALHMQGTWDLVPPPVNKNVVGSKWIYKIKRNSDGTVAKYKASHAWWKLRQLDIKNAFLHGDLDEEVYMKQPQGFEDPKQPQSVCKLRKSLYGLKQAPRAWNAKFTGYLPALGFKMSQSDPSLFVKHTGSDVLALLLYVDDIILTGSSDALIQEVIDDLSSVFELKDLGLLTYFLGLQISYPSSGGIFVNQYKYAKELLAKAGMTQCKACSTPCKPYSQVLSTDGELLKDPIALQYLTFTRPDIAFAVNSVCQYMTAPTDSHFFQVKRILRYLQGTLQYGIKFSPGPMQLSAFRDADWAGDASTRRSTTGFVVFLGNNPISWQSRKQGSVSRSSTEAEYRALANTAADVVWIRQVLADMHEFLPEPPLLHCDNLSALALSSNPVFHSRINT</sequence>